<dbReference type="AlphaFoldDB" id="C7ZR25"/>
<evidence type="ECO:0000313" key="2">
    <source>
        <dbReference type="EMBL" id="EEU33534.1"/>
    </source>
</evidence>
<keyword evidence="1" id="KW-1133">Transmembrane helix</keyword>
<feature type="transmembrane region" description="Helical" evidence="1">
    <location>
        <begin position="25"/>
        <end position="50"/>
    </location>
</feature>
<dbReference type="KEGG" id="nhe:NECHADRAFT_89410"/>
<organism evidence="2 3">
    <name type="scientific">Fusarium vanettenii (strain ATCC MYA-4622 / CBS 123669 / FGSC 9596 / NRRL 45880 / 77-13-4)</name>
    <name type="common">Fusarium solani subsp. pisi</name>
    <dbReference type="NCBI Taxonomy" id="660122"/>
    <lineage>
        <taxon>Eukaryota</taxon>
        <taxon>Fungi</taxon>
        <taxon>Dikarya</taxon>
        <taxon>Ascomycota</taxon>
        <taxon>Pezizomycotina</taxon>
        <taxon>Sordariomycetes</taxon>
        <taxon>Hypocreomycetidae</taxon>
        <taxon>Hypocreales</taxon>
        <taxon>Nectriaceae</taxon>
        <taxon>Fusarium</taxon>
        <taxon>Fusarium solani species complex</taxon>
        <taxon>Fusarium vanettenii</taxon>
    </lineage>
</organism>
<dbReference type="VEuPathDB" id="FungiDB:NECHADRAFT_89410"/>
<keyword evidence="1" id="KW-0472">Membrane</keyword>
<accession>C7ZR25</accession>
<dbReference type="EMBL" id="GG699025">
    <property type="protein sequence ID" value="EEU33534.1"/>
    <property type="molecule type" value="Genomic_DNA"/>
</dbReference>
<gene>
    <name evidence="2" type="ORF">NECHADRAFT_89410</name>
</gene>
<evidence type="ECO:0000256" key="1">
    <source>
        <dbReference type="SAM" id="Phobius"/>
    </source>
</evidence>
<proteinExistence type="predicted"/>
<dbReference type="RefSeq" id="XP_003039247.1">
    <property type="nucleotide sequence ID" value="XM_003039201.1"/>
</dbReference>
<dbReference type="OrthoDB" id="10401897at2759"/>
<dbReference type="InParanoid" id="C7ZR25"/>
<protein>
    <submittedName>
        <fullName evidence="2">Uncharacterized protein</fullName>
    </submittedName>
</protein>
<name>C7ZR25_FUSV7</name>
<dbReference type="GeneID" id="9666769"/>
<feature type="transmembrane region" description="Helical" evidence="1">
    <location>
        <begin position="56"/>
        <end position="76"/>
    </location>
</feature>
<reference evidence="2 3" key="1">
    <citation type="journal article" date="2009" name="PLoS Genet.">
        <title>The genome of Nectria haematococca: contribution of supernumerary chromosomes to gene expansion.</title>
        <authorList>
            <person name="Coleman J.J."/>
            <person name="Rounsley S.D."/>
            <person name="Rodriguez-Carres M."/>
            <person name="Kuo A."/>
            <person name="Wasmann C.C."/>
            <person name="Grimwood J."/>
            <person name="Schmutz J."/>
            <person name="Taga M."/>
            <person name="White G.J."/>
            <person name="Zhou S."/>
            <person name="Schwartz D.C."/>
            <person name="Freitag M."/>
            <person name="Ma L.J."/>
            <person name="Danchin E.G."/>
            <person name="Henrissat B."/>
            <person name="Coutinho P.M."/>
            <person name="Nelson D.R."/>
            <person name="Straney D."/>
            <person name="Napoli C.A."/>
            <person name="Barker B.M."/>
            <person name="Gribskov M."/>
            <person name="Rep M."/>
            <person name="Kroken S."/>
            <person name="Molnar I."/>
            <person name="Rensing C."/>
            <person name="Kennell J.C."/>
            <person name="Zamora J."/>
            <person name="Farman M.L."/>
            <person name="Selker E.U."/>
            <person name="Salamov A."/>
            <person name="Shapiro H."/>
            <person name="Pangilinan J."/>
            <person name="Lindquist E."/>
            <person name="Lamers C."/>
            <person name="Grigoriev I.V."/>
            <person name="Geiser D.M."/>
            <person name="Covert S.F."/>
            <person name="Temporini E."/>
            <person name="Vanetten H.D."/>
        </authorList>
    </citation>
    <scope>NUCLEOTIDE SEQUENCE [LARGE SCALE GENOMIC DNA]</scope>
    <source>
        <strain evidence="3">ATCC MYA-4622 / CBS 123669 / FGSC 9596 / NRRL 45880 / 77-13-4</strain>
    </source>
</reference>
<dbReference type="Proteomes" id="UP000005206">
    <property type="component" value="Unassembled WGS sequence"/>
</dbReference>
<dbReference type="HOGENOM" id="CLU_1448067_0_0_1"/>
<sequence>MLLENLIQTLAIHGGMFRHVLRPCLLLLVLVITLLIVASFATLAGNMVIAPLLRSMVVSSFLGNVTVASLLGKYMLVAQSAILPMAEATTTNMTSNEMFNNICHLHFRIHDSHPANEFETLFELLDLDHTQAPFDKPNEWVRPGAPLHERAYSVIVLAWSKRMVGLVDQRASVADGLHHWDVLKLFI</sequence>
<evidence type="ECO:0000313" key="3">
    <source>
        <dbReference type="Proteomes" id="UP000005206"/>
    </source>
</evidence>
<keyword evidence="3" id="KW-1185">Reference proteome</keyword>
<keyword evidence="1" id="KW-0812">Transmembrane</keyword>